<dbReference type="Proteomes" id="UP000720189">
    <property type="component" value="Unassembled WGS sequence"/>
</dbReference>
<gene>
    <name evidence="2" type="ORF">BKA55DRAFT_553389</name>
</gene>
<proteinExistence type="predicted"/>
<evidence type="ECO:0000313" key="3">
    <source>
        <dbReference type="Proteomes" id="UP000720189"/>
    </source>
</evidence>
<feature type="transmembrane region" description="Helical" evidence="1">
    <location>
        <begin position="34"/>
        <end position="53"/>
    </location>
</feature>
<reference evidence="2" key="1">
    <citation type="journal article" date="2021" name="Nat. Commun.">
        <title>Genetic determinants of endophytism in the Arabidopsis root mycobiome.</title>
        <authorList>
            <person name="Mesny F."/>
            <person name="Miyauchi S."/>
            <person name="Thiergart T."/>
            <person name="Pickel B."/>
            <person name="Atanasova L."/>
            <person name="Karlsson M."/>
            <person name="Huettel B."/>
            <person name="Barry K.W."/>
            <person name="Haridas S."/>
            <person name="Chen C."/>
            <person name="Bauer D."/>
            <person name="Andreopoulos W."/>
            <person name="Pangilinan J."/>
            <person name="LaButti K."/>
            <person name="Riley R."/>
            <person name="Lipzen A."/>
            <person name="Clum A."/>
            <person name="Drula E."/>
            <person name="Henrissat B."/>
            <person name="Kohler A."/>
            <person name="Grigoriev I.V."/>
            <person name="Martin F.M."/>
            <person name="Hacquard S."/>
        </authorList>
    </citation>
    <scope>NUCLEOTIDE SEQUENCE</scope>
    <source>
        <strain evidence="2">MPI-CAGE-AT-0023</strain>
    </source>
</reference>
<dbReference type="AlphaFoldDB" id="A0A9P9R5X7"/>
<dbReference type="EMBL" id="JAGMUX010000002">
    <property type="protein sequence ID" value="KAH7266830.1"/>
    <property type="molecule type" value="Genomic_DNA"/>
</dbReference>
<keyword evidence="1" id="KW-0472">Membrane</keyword>
<accession>A0A9P9R5X7</accession>
<comment type="caution">
    <text evidence="2">The sequence shown here is derived from an EMBL/GenBank/DDBJ whole genome shotgun (WGS) entry which is preliminary data.</text>
</comment>
<protein>
    <submittedName>
        <fullName evidence="2">Uncharacterized protein</fullName>
    </submittedName>
</protein>
<dbReference type="RefSeq" id="XP_046054649.1">
    <property type="nucleotide sequence ID" value="XM_046191527.1"/>
</dbReference>
<keyword evidence="1" id="KW-0812">Transmembrane</keyword>
<evidence type="ECO:0000313" key="2">
    <source>
        <dbReference type="EMBL" id="KAH7266830.1"/>
    </source>
</evidence>
<evidence type="ECO:0000256" key="1">
    <source>
        <dbReference type="SAM" id="Phobius"/>
    </source>
</evidence>
<name>A0A9P9R5X7_FUSRE</name>
<keyword evidence="3" id="KW-1185">Reference proteome</keyword>
<dbReference type="GeneID" id="70221481"/>
<keyword evidence="1" id="KW-1133">Transmembrane helix</keyword>
<organism evidence="2 3">
    <name type="scientific">Fusarium redolens</name>
    <dbReference type="NCBI Taxonomy" id="48865"/>
    <lineage>
        <taxon>Eukaryota</taxon>
        <taxon>Fungi</taxon>
        <taxon>Dikarya</taxon>
        <taxon>Ascomycota</taxon>
        <taxon>Pezizomycotina</taxon>
        <taxon>Sordariomycetes</taxon>
        <taxon>Hypocreomycetidae</taxon>
        <taxon>Hypocreales</taxon>
        <taxon>Nectriaceae</taxon>
        <taxon>Fusarium</taxon>
        <taxon>Fusarium redolens species complex</taxon>
    </lineage>
</organism>
<sequence length="82" mass="9237">MLKSTLLGIANVHWPSCKLGAGCEAVGAFPHLTLIGALFWLQCCMIMKILGAYNKQDYDERRGYSMKIRIPPSSERTFSLMR</sequence>